<dbReference type="Proteomes" id="UP000175989">
    <property type="component" value="Unassembled WGS sequence"/>
</dbReference>
<evidence type="ECO:0000256" key="1">
    <source>
        <dbReference type="SAM" id="MobiDB-lite"/>
    </source>
</evidence>
<comment type="caution">
    <text evidence="2">The sequence shown here is derived from an EMBL/GenBank/DDBJ whole genome shotgun (WGS) entry which is preliminary data.</text>
</comment>
<feature type="compositionally biased region" description="Basic and acidic residues" evidence="1">
    <location>
        <begin position="1"/>
        <end position="10"/>
    </location>
</feature>
<reference evidence="3" key="1">
    <citation type="journal article" date="2016" name="Front. Microbiol.">
        <title>Molecular Keys to the Janthinobacterium and Duganella spp. Interaction with the Plant Pathogen Fusarium graminearum.</title>
        <authorList>
            <person name="Haack F.S."/>
            <person name="Poehlein A."/>
            <person name="Kroger C."/>
            <person name="Voigt C.A."/>
            <person name="Piepenbring M."/>
            <person name="Bode H.B."/>
            <person name="Daniel R."/>
            <person name="Schafer W."/>
            <person name="Streit W.R."/>
        </authorList>
    </citation>
    <scope>NUCLEOTIDE SEQUENCE [LARGE SCALE GENOMIC DNA]</scope>
    <source>
        <strain evidence="3">T54</strain>
    </source>
</reference>
<dbReference type="EMBL" id="LROM01000050">
    <property type="protein sequence ID" value="OFA08229.1"/>
    <property type="molecule type" value="Genomic_DNA"/>
</dbReference>
<feature type="region of interest" description="Disordered" evidence="1">
    <location>
        <begin position="1"/>
        <end position="52"/>
    </location>
</feature>
<evidence type="ECO:0000313" key="2">
    <source>
        <dbReference type="EMBL" id="OFA08229.1"/>
    </source>
</evidence>
<dbReference type="AlphaFoldDB" id="A0A1E7X5U6"/>
<feature type="compositionally biased region" description="Polar residues" evidence="1">
    <location>
        <begin position="11"/>
        <end position="35"/>
    </location>
</feature>
<protein>
    <submittedName>
        <fullName evidence="2">Uncharacterized protein</fullName>
    </submittedName>
</protein>
<gene>
    <name evidence="2" type="ORF">DUPY_08790</name>
</gene>
<accession>A0A1E7X5U6</accession>
<keyword evidence="3" id="KW-1185">Reference proteome</keyword>
<evidence type="ECO:0000313" key="3">
    <source>
        <dbReference type="Proteomes" id="UP000175989"/>
    </source>
</evidence>
<organism evidence="2 3">
    <name type="scientific">Duganella phyllosphaerae</name>
    <dbReference type="NCBI Taxonomy" id="762836"/>
    <lineage>
        <taxon>Bacteria</taxon>
        <taxon>Pseudomonadati</taxon>
        <taxon>Pseudomonadota</taxon>
        <taxon>Betaproteobacteria</taxon>
        <taxon>Burkholderiales</taxon>
        <taxon>Oxalobacteraceae</taxon>
        <taxon>Telluria group</taxon>
        <taxon>Duganella</taxon>
    </lineage>
</organism>
<sequence length="52" mass="5948">MNQKRADHNANQHNPNNITHKQVNDNRSNQVNPTSPVHDKGRAIQQPAVERK</sequence>
<proteinExistence type="predicted"/>
<name>A0A1E7X5U6_9BURK</name>
<dbReference type="RefSeq" id="WP_167359025.1">
    <property type="nucleotide sequence ID" value="NZ_LROM01000050.1"/>
</dbReference>